<dbReference type="NCBIfam" id="TIGR01252">
    <property type="entry name" value="acetolac_decarb"/>
    <property type="match status" value="1"/>
</dbReference>
<dbReference type="Proteomes" id="UP001160142">
    <property type="component" value="Unassembled WGS sequence"/>
</dbReference>
<evidence type="ECO:0000256" key="9">
    <source>
        <dbReference type="PIRNR" id="PIRNR001332"/>
    </source>
</evidence>
<evidence type="ECO:0000256" key="2">
    <source>
        <dbReference type="ARBA" id="ARBA00005170"/>
    </source>
</evidence>
<dbReference type="SUPFAM" id="SSF117856">
    <property type="entry name" value="AF0104/ALDC/Ptd012-like"/>
    <property type="match status" value="1"/>
</dbReference>
<dbReference type="InterPro" id="IPR005128">
    <property type="entry name" value="Acetolactate_a_deCO2ase"/>
</dbReference>
<evidence type="ECO:0000256" key="1">
    <source>
        <dbReference type="ARBA" id="ARBA00001784"/>
    </source>
</evidence>
<evidence type="ECO:0000256" key="5">
    <source>
        <dbReference type="ARBA" id="ARBA00020164"/>
    </source>
</evidence>
<evidence type="ECO:0000256" key="6">
    <source>
        <dbReference type="ARBA" id="ARBA00022793"/>
    </source>
</evidence>
<dbReference type="EMBL" id="JARXVQ010000001">
    <property type="protein sequence ID" value="MDH6181208.1"/>
    <property type="molecule type" value="Genomic_DNA"/>
</dbReference>
<keyword evidence="6 9" id="KW-0210">Decarboxylase</keyword>
<comment type="catalytic activity">
    <reaction evidence="1 9">
        <text>(2S)-2-acetolactate + H(+) = (R)-acetoin + CO2</text>
        <dbReference type="Rhea" id="RHEA:21580"/>
        <dbReference type="ChEBI" id="CHEBI:15378"/>
        <dbReference type="ChEBI" id="CHEBI:15686"/>
        <dbReference type="ChEBI" id="CHEBI:16526"/>
        <dbReference type="ChEBI" id="CHEBI:58476"/>
        <dbReference type="EC" id="4.1.1.5"/>
    </reaction>
</comment>
<comment type="similarity">
    <text evidence="3 9">Belongs to the alpha-acetolactate decarboxylase family.</text>
</comment>
<proteinExistence type="inferred from homology"/>
<dbReference type="GO" id="GO:0047605">
    <property type="term" value="F:acetolactate decarboxylase activity"/>
    <property type="evidence" value="ECO:0007669"/>
    <property type="project" value="UniProtKB-EC"/>
</dbReference>
<dbReference type="CDD" id="cd17299">
    <property type="entry name" value="acetolactate_decarboxylase"/>
    <property type="match status" value="1"/>
</dbReference>
<gene>
    <name evidence="10" type="ORF">M2152_001390</name>
</gene>
<protein>
    <recommendedName>
        <fullName evidence="5 9">Alpha-acetolactate decarboxylase</fullName>
        <ecNumber evidence="4 9">4.1.1.5</ecNumber>
    </recommendedName>
</protein>
<evidence type="ECO:0000256" key="7">
    <source>
        <dbReference type="ARBA" id="ARBA00023061"/>
    </source>
</evidence>
<dbReference type="RefSeq" id="WP_322133527.1">
    <property type="nucleotide sequence ID" value="NZ_CP085036.1"/>
</dbReference>
<dbReference type="EC" id="4.1.1.5" evidence="4 9"/>
<sequence length="244" mass="26197">MASGDLRPRPGKAVQQFSFVDALVAGLYEGAFAASDVAEAGTLGVGCGDALDGELVLMDGRMVLCRADGVVHSVGDDERLPFAEVVAFEPTFSVDVSDVGERAFERLVERLVPSNNLFYALRVDAAFSTMTVREAVRQEAPFRGLAEAVKDQRETTARDTVGTMVGFKGPDVFQGLSVADFHLHYLDSAGRFGGHVLDFELVSGTVEMEAYSTFTLHLPEVESYLAAELDDMSADAEIRSAEGS</sequence>
<evidence type="ECO:0000313" key="10">
    <source>
        <dbReference type="EMBL" id="MDH6181208.1"/>
    </source>
</evidence>
<comment type="pathway">
    <text evidence="2 9">Polyol metabolism; (R,R)-butane-2,3-diol biosynthesis; (R,R)-butane-2,3-diol from pyruvate: step 2/3.</text>
</comment>
<dbReference type="Gene3D" id="3.30.1330.80">
    <property type="entry name" value="Hypothetical protein, similar to alpha- acetolactate decarboxylase, domain 2"/>
    <property type="match status" value="2"/>
</dbReference>
<dbReference type="Pfam" id="PF03306">
    <property type="entry name" value="AAL_decarboxy"/>
    <property type="match status" value="1"/>
</dbReference>
<evidence type="ECO:0000313" key="11">
    <source>
        <dbReference type="Proteomes" id="UP001160142"/>
    </source>
</evidence>
<dbReference type="PIRSF" id="PIRSF001332">
    <property type="entry name" value="Acetolac_decarb"/>
    <property type="match status" value="1"/>
</dbReference>
<dbReference type="PANTHER" id="PTHR35524">
    <property type="entry name" value="ALPHA-ACETOLACTATE DECARBOXYLASE"/>
    <property type="match status" value="1"/>
</dbReference>
<keyword evidence="8 9" id="KW-0456">Lyase</keyword>
<dbReference type="PANTHER" id="PTHR35524:SF1">
    <property type="entry name" value="ALPHA-ACETOLACTATE DECARBOXYLASE"/>
    <property type="match status" value="1"/>
</dbReference>
<organism evidence="10 11">
    <name type="scientific">Antiquaquibacter oligotrophicus</name>
    <dbReference type="NCBI Taxonomy" id="2880260"/>
    <lineage>
        <taxon>Bacteria</taxon>
        <taxon>Bacillati</taxon>
        <taxon>Actinomycetota</taxon>
        <taxon>Actinomycetes</taxon>
        <taxon>Micrococcales</taxon>
        <taxon>Microbacteriaceae</taxon>
        <taxon>Antiquaquibacter</taxon>
    </lineage>
</organism>
<evidence type="ECO:0000256" key="4">
    <source>
        <dbReference type="ARBA" id="ARBA00013204"/>
    </source>
</evidence>
<comment type="caution">
    <text evidence="10">The sequence shown here is derived from an EMBL/GenBank/DDBJ whole genome shotgun (WGS) entry which is preliminary data.</text>
</comment>
<reference evidence="10 11" key="1">
    <citation type="submission" date="2023-04" db="EMBL/GenBank/DDBJ databases">
        <title>Genome Encyclopedia of Bacteria and Archaea VI: Functional Genomics of Type Strains.</title>
        <authorList>
            <person name="Whitman W."/>
        </authorList>
    </citation>
    <scope>NUCLEOTIDE SEQUENCE [LARGE SCALE GENOMIC DNA]</scope>
    <source>
        <strain evidence="10 11">SG_E_30_P1</strain>
    </source>
</reference>
<accession>A0ABT6KP22</accession>
<keyword evidence="7 9" id="KW-0005">Acetoin biosynthesis</keyword>
<evidence type="ECO:0000256" key="8">
    <source>
        <dbReference type="ARBA" id="ARBA00023239"/>
    </source>
</evidence>
<keyword evidence="11" id="KW-1185">Reference proteome</keyword>
<evidence type="ECO:0000256" key="3">
    <source>
        <dbReference type="ARBA" id="ARBA00007106"/>
    </source>
</evidence>
<name>A0ABT6KP22_9MICO</name>